<sequence length="37" mass="3920">MAKTTAAEFKALDTVETDVGKAVILAHISKDYALLPS</sequence>
<dbReference type="Proteomes" id="UP001183794">
    <property type="component" value="Unassembled WGS sequence"/>
</dbReference>
<proteinExistence type="predicted"/>
<protein>
    <submittedName>
        <fullName evidence="1">Uncharacterized protein</fullName>
    </submittedName>
</protein>
<dbReference type="EMBL" id="JAVDYJ010000001">
    <property type="protein sequence ID" value="MDR7347980.1"/>
    <property type="molecule type" value="Genomic_DNA"/>
</dbReference>
<evidence type="ECO:0000313" key="1">
    <source>
        <dbReference type="EMBL" id="MDR7347980.1"/>
    </source>
</evidence>
<comment type="caution">
    <text evidence="1">The sequence shown here is derived from an EMBL/GenBank/DDBJ whole genome shotgun (WGS) entry which is preliminary data.</text>
</comment>
<reference evidence="1 2" key="1">
    <citation type="submission" date="2023-07" db="EMBL/GenBank/DDBJ databases">
        <title>Sequencing the genomes of 1000 actinobacteria strains.</title>
        <authorList>
            <person name="Klenk H.-P."/>
        </authorList>
    </citation>
    <scope>NUCLEOTIDE SEQUENCE [LARGE SCALE GENOMIC DNA]</scope>
    <source>
        <strain evidence="1 2">DSM 22966</strain>
    </source>
</reference>
<organism evidence="1 2">
    <name type="scientific">Enteractinococcus fodinae</name>
    <dbReference type="NCBI Taxonomy" id="684663"/>
    <lineage>
        <taxon>Bacteria</taxon>
        <taxon>Bacillati</taxon>
        <taxon>Actinomycetota</taxon>
        <taxon>Actinomycetes</taxon>
        <taxon>Micrococcales</taxon>
        <taxon>Micrococcaceae</taxon>
    </lineage>
</organism>
<name>A0ABU2B318_9MICC</name>
<accession>A0ABU2B318</accession>
<keyword evidence="2" id="KW-1185">Reference proteome</keyword>
<gene>
    <name evidence="1" type="ORF">J2S62_002237</name>
</gene>
<evidence type="ECO:0000313" key="2">
    <source>
        <dbReference type="Proteomes" id="UP001183794"/>
    </source>
</evidence>